<evidence type="ECO:0000256" key="1">
    <source>
        <dbReference type="ARBA" id="ARBA00023172"/>
    </source>
</evidence>
<dbReference type="RefSeq" id="WP_175479071.1">
    <property type="nucleotide sequence ID" value="NZ_FNQM01000065.1"/>
</dbReference>
<keyword evidence="4" id="KW-1185">Reference proteome</keyword>
<dbReference type="GO" id="GO:0003677">
    <property type="term" value="F:DNA binding"/>
    <property type="evidence" value="ECO:0007669"/>
    <property type="project" value="InterPro"/>
</dbReference>
<accession>A0A1H4GHP4</accession>
<dbReference type="GO" id="GO:0006310">
    <property type="term" value="P:DNA recombination"/>
    <property type="evidence" value="ECO:0007669"/>
    <property type="project" value="UniProtKB-KW"/>
</dbReference>
<keyword evidence="1" id="KW-0233">DNA recombination</keyword>
<feature type="compositionally biased region" description="Basic and acidic residues" evidence="2">
    <location>
        <begin position="204"/>
        <end position="214"/>
    </location>
</feature>
<dbReference type="EMBL" id="FNQM01000065">
    <property type="protein sequence ID" value="SEB08388.1"/>
    <property type="molecule type" value="Genomic_DNA"/>
</dbReference>
<dbReference type="AlphaFoldDB" id="A0A1H4GHP4"/>
<dbReference type="Proteomes" id="UP000198703">
    <property type="component" value="Unassembled WGS sequence"/>
</dbReference>
<sequence>MTATPHLTRRGDVFWWRRRLPTALAAGRVDPDQFSSTCVEDRNHSFTAPVPETPREDGTPSSERWLALSLRTACPREARRRARSLTAIADFAWTLGPMTQTAQPHADYASEVLRIFGRQIDVLQTLGQTTPRAGPDRAIAETSAEIDARSAILAAAGAASGTGYGLPGAERREPATSSASRDPTDPGPSSHGAPTASEPTDAGEPSRIDTTHGTRRDALIAEGRAAFKLRSQLLLSQKIARDSIRYVHDRPFLAAHRTSQHDARSVPPTAPHVGEDAPPVCDERRVAPSDQGLDRATASAASPFGTHEHAPSSPSAANTTAPSPDNETIQVSGAATDPAPALRRESLDETFYAWLDAKCAGYETFEPEERPDPKAGAKFRQTSRANVESTLEIMTKLWPRSGVPLATADFTRAMGREFVEILPLLPKNHGKSSKNRRMIRDLLADAERAEARGLAEAEAKIAELGLKGQTALHQLGKAKIARLRTATCMRHMRYALAVFDYAVRRGVIDANPLKGVTWSVRELKRRQANETSAARRPWREKLGELLATTVFRGGFSDRGDPLFWCPFMGESMGGRMEEILQLMTGDFGRRAGVDFIRFENTEEVQHLKSEESHREVPIPQFLIDLGLLKLVALRRAQGEVFLFPSLTRGKTKGMLSENFSKKYTNYRKKHNVYDQRHDFHSHRAGFFERLEDEDVPLGICAALMGHAPTDVTRRHYGRATKSIRILNAAMQRIKIDVSEVVSPFGVEDGH</sequence>
<gene>
    <name evidence="3" type="ORF">SAMN05444370_1652</name>
</gene>
<dbReference type="GO" id="GO:0015074">
    <property type="term" value="P:DNA integration"/>
    <property type="evidence" value="ECO:0007669"/>
    <property type="project" value="InterPro"/>
</dbReference>
<organism evidence="3 4">
    <name type="scientific">Rubrimonas cliftonensis</name>
    <dbReference type="NCBI Taxonomy" id="89524"/>
    <lineage>
        <taxon>Bacteria</taxon>
        <taxon>Pseudomonadati</taxon>
        <taxon>Pseudomonadota</taxon>
        <taxon>Alphaproteobacteria</taxon>
        <taxon>Rhodobacterales</taxon>
        <taxon>Paracoccaceae</taxon>
        <taxon>Rubrimonas</taxon>
    </lineage>
</organism>
<proteinExistence type="predicted"/>
<feature type="compositionally biased region" description="Low complexity" evidence="2">
    <location>
        <begin position="311"/>
        <end position="324"/>
    </location>
</feature>
<dbReference type="Gene3D" id="1.10.443.10">
    <property type="entry name" value="Intergrase catalytic core"/>
    <property type="match status" value="1"/>
</dbReference>
<dbReference type="SUPFAM" id="SSF56349">
    <property type="entry name" value="DNA breaking-rejoining enzymes"/>
    <property type="match status" value="1"/>
</dbReference>
<dbReference type="InterPro" id="IPR011010">
    <property type="entry name" value="DNA_brk_join_enz"/>
</dbReference>
<feature type="region of interest" description="Disordered" evidence="2">
    <location>
        <begin position="162"/>
        <end position="214"/>
    </location>
</feature>
<dbReference type="STRING" id="89524.SAMN05444370_1652"/>
<name>A0A1H4GHP4_9RHOB</name>
<evidence type="ECO:0000313" key="4">
    <source>
        <dbReference type="Proteomes" id="UP000198703"/>
    </source>
</evidence>
<evidence type="ECO:0000313" key="3">
    <source>
        <dbReference type="EMBL" id="SEB08388.1"/>
    </source>
</evidence>
<evidence type="ECO:0000256" key="2">
    <source>
        <dbReference type="SAM" id="MobiDB-lite"/>
    </source>
</evidence>
<protein>
    <submittedName>
        <fullName evidence="3">Phage integrase family protein</fullName>
    </submittedName>
</protein>
<dbReference type="InterPro" id="IPR013762">
    <property type="entry name" value="Integrase-like_cat_sf"/>
</dbReference>
<feature type="region of interest" description="Disordered" evidence="2">
    <location>
        <begin position="257"/>
        <end position="341"/>
    </location>
</feature>
<feature type="region of interest" description="Disordered" evidence="2">
    <location>
        <begin position="42"/>
        <end position="61"/>
    </location>
</feature>
<reference evidence="3 4" key="1">
    <citation type="submission" date="2016-10" db="EMBL/GenBank/DDBJ databases">
        <authorList>
            <person name="de Groot N.N."/>
        </authorList>
    </citation>
    <scope>NUCLEOTIDE SEQUENCE [LARGE SCALE GENOMIC DNA]</scope>
    <source>
        <strain evidence="3 4">DSM 15345</strain>
    </source>
</reference>